<dbReference type="PANTHER" id="PTHR34180">
    <property type="entry name" value="PEPTIDASE C45"/>
    <property type="match status" value="1"/>
</dbReference>
<dbReference type="InterPro" id="IPR047801">
    <property type="entry name" value="Peptidase_C45"/>
</dbReference>
<comment type="caution">
    <text evidence="2">The sequence shown here is derived from an EMBL/GenBank/DDBJ whole genome shotgun (WGS) entry which is preliminary data.</text>
</comment>
<dbReference type="Gene3D" id="3.60.60.10">
    <property type="entry name" value="Penicillin V Acylase, Chain A"/>
    <property type="match status" value="1"/>
</dbReference>
<name>A0A0F9DZR8_9ZZZZ</name>
<evidence type="ECO:0000313" key="2">
    <source>
        <dbReference type="EMBL" id="KKL67258.1"/>
    </source>
</evidence>
<dbReference type="EMBL" id="LAZR01026925">
    <property type="protein sequence ID" value="KKL67258.1"/>
    <property type="molecule type" value="Genomic_DNA"/>
</dbReference>
<dbReference type="NCBIfam" id="NF040521">
    <property type="entry name" value="C45_proenzyme"/>
    <property type="match status" value="1"/>
</dbReference>
<dbReference type="InterPro" id="IPR005079">
    <property type="entry name" value="Peptidase_C45_hydrolase"/>
</dbReference>
<dbReference type="PANTHER" id="PTHR34180:SF1">
    <property type="entry name" value="BETA-ALANYL-DOPAMINE_CARCININE HYDROLASE"/>
    <property type="match status" value="1"/>
</dbReference>
<dbReference type="AlphaFoldDB" id="A0A0F9DZR8"/>
<evidence type="ECO:0000259" key="1">
    <source>
        <dbReference type="Pfam" id="PF03417"/>
    </source>
</evidence>
<dbReference type="InterPro" id="IPR047794">
    <property type="entry name" value="C45_proenzyme-like"/>
</dbReference>
<reference evidence="2" key="1">
    <citation type="journal article" date="2015" name="Nature">
        <title>Complex archaea that bridge the gap between prokaryotes and eukaryotes.</title>
        <authorList>
            <person name="Spang A."/>
            <person name="Saw J.H."/>
            <person name="Jorgensen S.L."/>
            <person name="Zaremba-Niedzwiedzka K."/>
            <person name="Martijn J."/>
            <person name="Lind A.E."/>
            <person name="van Eijk R."/>
            <person name="Schleper C."/>
            <person name="Guy L."/>
            <person name="Ettema T.J."/>
        </authorList>
    </citation>
    <scope>NUCLEOTIDE SEQUENCE</scope>
</reference>
<dbReference type="Pfam" id="PF03417">
    <property type="entry name" value="AAT"/>
    <property type="match status" value="1"/>
</dbReference>
<gene>
    <name evidence="2" type="ORF">LCGC14_2136780</name>
</gene>
<feature type="domain" description="Peptidase C45 hydrolase" evidence="1">
    <location>
        <begin position="154"/>
        <end position="333"/>
    </location>
</feature>
<accession>A0A0F9DZR8</accession>
<sequence>MEIIDCIGSPRTRGEVHGEALRKRIATALENWEAATTAGLGPRAPADFDRYCDDFLSGTALLQRAEAATPDLVTELRGIAIGAGQSFARMAVYNLMDEQWWYDAAPKAPPPGCSLIAQRVPGGHVLAQNMDLPAHMEGSQVALRLGGQDMPETVMLSAAGMIGLTGVNSAGLAIGVNTLLMLEHAADGLPVAFAVRHALGARNRATAQRRLAEVGHASGQHYAIATRDGITSLECSARTCSALPIPDNGRLLHTNHPLISSDIDPTALARLGATGFTKSSANRLSWLKTRQDGLTTAEEVRTLFNDADAPICMRANTHGGSSTFASVLYSMTDSINIRMRQGIAESAPWQEFNFLEDAGA</sequence>
<protein>
    <recommendedName>
        <fullName evidence="1">Peptidase C45 hydrolase domain-containing protein</fullName>
    </recommendedName>
</protein>
<proteinExistence type="predicted"/>
<organism evidence="2">
    <name type="scientific">marine sediment metagenome</name>
    <dbReference type="NCBI Taxonomy" id="412755"/>
    <lineage>
        <taxon>unclassified sequences</taxon>
        <taxon>metagenomes</taxon>
        <taxon>ecological metagenomes</taxon>
    </lineage>
</organism>
<dbReference type="Gene3D" id="1.10.10.2120">
    <property type="match status" value="1"/>
</dbReference>